<name>A0A1I1DIS1_BREAD</name>
<evidence type="ECO:0000256" key="7">
    <source>
        <dbReference type="SAM" id="Phobius"/>
    </source>
</evidence>
<evidence type="ECO:0000256" key="2">
    <source>
        <dbReference type="ARBA" id="ARBA00007755"/>
    </source>
</evidence>
<dbReference type="Proteomes" id="UP000240042">
    <property type="component" value="Unassembled WGS sequence"/>
</dbReference>
<comment type="similarity">
    <text evidence="2">Belongs to the peptide transporter carbon starvation (CstA) (TC 2.A.114) family.</text>
</comment>
<dbReference type="PANTHER" id="PTHR30252:SF4">
    <property type="entry name" value="CARBON STARVATION"/>
    <property type="match status" value="1"/>
</dbReference>
<evidence type="ECO:0000313" key="9">
    <source>
        <dbReference type="EMBL" id="SFB74734.1"/>
    </source>
</evidence>
<keyword evidence="4 7" id="KW-0812">Transmembrane</keyword>
<feature type="transmembrane region" description="Helical" evidence="7">
    <location>
        <begin position="328"/>
        <end position="351"/>
    </location>
</feature>
<feature type="transmembrane region" description="Helical" evidence="7">
    <location>
        <begin position="231"/>
        <end position="248"/>
    </location>
</feature>
<sequence length="497" mass="53320">MTLFFLGIAVLLVGFLIYGSIVEKVLAPTDAPTPAVALADGVDYVKLPVWRIFMIQFLNIAGLGPIYGAISGALFGPAAFLWIAFGCIFAGAVHDYIVGMTSIRNNGMSVGELVGRYLGPVPLVVMRGFSLVLLMLLAVIFAKGPASILQNLVSSFVDLPSWMNTTTFFYAILCYYFIAAFLPIDKIIAPLYPIFGAILIFTAIALIVQVIAKGYSIPFEGFANMHPEGTAIFPFLFLTISCGACSGFHATQTPMMARCVANEKQARFAFYGAMILEGILAMIWATVPMAFFSGWLAAQGLDSGAVATASAMLQAGSLNNPGAIVNTVSLSLLGVFGGFLAVLGVVVCPITSGDTCFRSMRLTIADSLHLPQSSFKNRLVVLLPLMGLGILLNYVDFGVLWRYFAWSNQTLAAFALWMGTGYFAHTGQVSKHYMTTIPAAFMTAVCVAYILVAPIGFNLPQPLSRNIGIFVGFASLAVAHIMVDWKSKKESRTPLSA</sequence>
<proteinExistence type="inferred from homology"/>
<dbReference type="PANTHER" id="PTHR30252">
    <property type="entry name" value="INNER MEMBRANE PEPTIDE TRANSPORTER"/>
    <property type="match status" value="1"/>
</dbReference>
<feature type="transmembrane region" description="Helical" evidence="7">
    <location>
        <begin position="162"/>
        <end position="184"/>
    </location>
</feature>
<reference evidence="10" key="1">
    <citation type="submission" date="2016-10" db="EMBL/GenBank/DDBJ databases">
        <authorList>
            <person name="Varghese N."/>
            <person name="Submissions S."/>
        </authorList>
    </citation>
    <scope>NUCLEOTIDE SEQUENCE [LARGE SCALE GENOMIC DNA]</scope>
    <source>
        <strain evidence="10">ATCC 43811</strain>
    </source>
</reference>
<evidence type="ECO:0000256" key="4">
    <source>
        <dbReference type="ARBA" id="ARBA00022692"/>
    </source>
</evidence>
<dbReference type="GO" id="GO:0005886">
    <property type="term" value="C:plasma membrane"/>
    <property type="evidence" value="ECO:0007669"/>
    <property type="project" value="UniProtKB-SubCell"/>
</dbReference>
<feature type="transmembrane region" description="Helical" evidence="7">
    <location>
        <begin position="191"/>
        <end position="211"/>
    </location>
</feature>
<feature type="transmembrane region" description="Helical" evidence="7">
    <location>
        <begin position="268"/>
        <end position="287"/>
    </location>
</feature>
<feature type="transmembrane region" description="Helical" evidence="7">
    <location>
        <begin position="463"/>
        <end position="483"/>
    </location>
</feature>
<evidence type="ECO:0000256" key="1">
    <source>
        <dbReference type="ARBA" id="ARBA00004651"/>
    </source>
</evidence>
<comment type="subcellular location">
    <subcellularLocation>
        <location evidence="1">Cell membrane</location>
        <topology evidence="1">Multi-pass membrane protein</topology>
    </subcellularLocation>
</comment>
<keyword evidence="6 7" id="KW-0472">Membrane</keyword>
<evidence type="ECO:0000313" key="10">
    <source>
        <dbReference type="Proteomes" id="UP000240042"/>
    </source>
</evidence>
<dbReference type="AlphaFoldDB" id="A0A1I1DIS1"/>
<evidence type="ECO:0000256" key="5">
    <source>
        <dbReference type="ARBA" id="ARBA00022989"/>
    </source>
</evidence>
<dbReference type="Pfam" id="PF02554">
    <property type="entry name" value="CstA"/>
    <property type="match status" value="3"/>
</dbReference>
<organism evidence="9 10">
    <name type="scientific">Brevinema andersonii</name>
    <dbReference type="NCBI Taxonomy" id="34097"/>
    <lineage>
        <taxon>Bacteria</taxon>
        <taxon>Pseudomonadati</taxon>
        <taxon>Spirochaetota</taxon>
        <taxon>Spirochaetia</taxon>
        <taxon>Brevinematales</taxon>
        <taxon>Brevinemataceae</taxon>
        <taxon>Brevinema</taxon>
    </lineage>
</organism>
<dbReference type="RefSeq" id="WP_092318429.1">
    <property type="nucleotide sequence ID" value="NZ_FOKY01000002.1"/>
</dbReference>
<dbReference type="STRING" id="34097.SAMN02745150_00573"/>
<feature type="transmembrane region" description="Helical" evidence="7">
    <location>
        <begin position="79"/>
        <end position="97"/>
    </location>
</feature>
<feature type="transmembrane region" description="Helical" evidence="7">
    <location>
        <begin position="379"/>
        <end position="397"/>
    </location>
</feature>
<feature type="transmembrane region" description="Helical" evidence="7">
    <location>
        <begin position="436"/>
        <end position="457"/>
    </location>
</feature>
<evidence type="ECO:0000256" key="6">
    <source>
        <dbReference type="ARBA" id="ARBA00023136"/>
    </source>
</evidence>
<feature type="domain" description="CstA N-terminal" evidence="8">
    <location>
        <begin position="332"/>
        <end position="447"/>
    </location>
</feature>
<dbReference type="EMBL" id="FOKY01000002">
    <property type="protein sequence ID" value="SFB74734.1"/>
    <property type="molecule type" value="Genomic_DNA"/>
</dbReference>
<evidence type="ECO:0000256" key="3">
    <source>
        <dbReference type="ARBA" id="ARBA00022475"/>
    </source>
</evidence>
<protein>
    <submittedName>
        <fullName evidence="9">Carbon starvation protein CstA</fullName>
    </submittedName>
</protein>
<keyword evidence="5 7" id="KW-1133">Transmembrane helix</keyword>
<evidence type="ECO:0000259" key="8">
    <source>
        <dbReference type="Pfam" id="PF02554"/>
    </source>
</evidence>
<dbReference type="InterPro" id="IPR051605">
    <property type="entry name" value="CstA"/>
</dbReference>
<keyword evidence="3" id="KW-1003">Cell membrane</keyword>
<dbReference type="OrthoDB" id="9761224at2"/>
<feature type="transmembrane region" description="Helical" evidence="7">
    <location>
        <begin position="117"/>
        <end position="142"/>
    </location>
</feature>
<dbReference type="InterPro" id="IPR003706">
    <property type="entry name" value="CstA_N"/>
</dbReference>
<feature type="domain" description="CstA N-terminal" evidence="8">
    <location>
        <begin position="1"/>
        <end position="142"/>
    </location>
</feature>
<gene>
    <name evidence="9" type="ORF">SAMN02745150_00573</name>
</gene>
<dbReference type="GO" id="GO:0009267">
    <property type="term" value="P:cellular response to starvation"/>
    <property type="evidence" value="ECO:0007669"/>
    <property type="project" value="InterPro"/>
</dbReference>
<keyword evidence="10" id="KW-1185">Reference proteome</keyword>
<feature type="domain" description="CstA N-terminal" evidence="8">
    <location>
        <begin position="163"/>
        <end position="288"/>
    </location>
</feature>
<accession>A0A1I1DIS1</accession>